<protein>
    <recommendedName>
        <fullName evidence="3">Retrotransposon gag domain-containing protein</fullName>
    </recommendedName>
</protein>
<evidence type="ECO:0008006" key="3">
    <source>
        <dbReference type="Google" id="ProtNLM"/>
    </source>
</evidence>
<evidence type="ECO:0000313" key="2">
    <source>
        <dbReference type="Proteomes" id="UP000287651"/>
    </source>
</evidence>
<comment type="caution">
    <text evidence="1">The sequence shown here is derived from an EMBL/GenBank/DDBJ whole genome shotgun (WGS) entry which is preliminary data.</text>
</comment>
<name>A0A426YGY6_ENSVE</name>
<proteinExistence type="predicted"/>
<dbReference type="EMBL" id="AMZH03012489">
    <property type="protein sequence ID" value="RRT50930.1"/>
    <property type="molecule type" value="Genomic_DNA"/>
</dbReference>
<sequence length="68" mass="8018">MDHARGTIFRFYRTVDATRVEIAVIHLEGDTIHWFNLYEYTHGGLSWQRFKEGLLNRFGPTDFDNIDG</sequence>
<dbReference type="AlphaFoldDB" id="A0A426YGY6"/>
<reference evidence="1 2" key="1">
    <citation type="journal article" date="2014" name="Agronomy (Basel)">
        <title>A Draft Genome Sequence for Ensete ventricosum, the Drought-Tolerant Tree Against Hunger.</title>
        <authorList>
            <person name="Harrison J."/>
            <person name="Moore K.A."/>
            <person name="Paszkiewicz K."/>
            <person name="Jones T."/>
            <person name="Grant M."/>
            <person name="Ambacheew D."/>
            <person name="Muzemil S."/>
            <person name="Studholme D.J."/>
        </authorList>
    </citation>
    <scope>NUCLEOTIDE SEQUENCE [LARGE SCALE GENOMIC DNA]</scope>
</reference>
<evidence type="ECO:0000313" key="1">
    <source>
        <dbReference type="EMBL" id="RRT50930.1"/>
    </source>
</evidence>
<accession>A0A426YGY6</accession>
<organism evidence="1 2">
    <name type="scientific">Ensete ventricosum</name>
    <name type="common">Abyssinian banana</name>
    <name type="synonym">Musa ensete</name>
    <dbReference type="NCBI Taxonomy" id="4639"/>
    <lineage>
        <taxon>Eukaryota</taxon>
        <taxon>Viridiplantae</taxon>
        <taxon>Streptophyta</taxon>
        <taxon>Embryophyta</taxon>
        <taxon>Tracheophyta</taxon>
        <taxon>Spermatophyta</taxon>
        <taxon>Magnoliopsida</taxon>
        <taxon>Liliopsida</taxon>
        <taxon>Zingiberales</taxon>
        <taxon>Musaceae</taxon>
        <taxon>Ensete</taxon>
    </lineage>
</organism>
<dbReference type="Proteomes" id="UP000287651">
    <property type="component" value="Unassembled WGS sequence"/>
</dbReference>
<gene>
    <name evidence="1" type="ORF">B296_00034038</name>
</gene>